<keyword evidence="12" id="KW-1185">Reference proteome</keyword>
<proteinExistence type="inferred from homology"/>
<dbReference type="AlphaFoldDB" id="A0A292II07"/>
<reference evidence="11 12" key="1">
    <citation type="journal article" date="2015" name="Clin. Infect. Dis.">
        <title>Genomic Investigations unmask Mycoplasma amphoriforme, a new respiratory pathogen.</title>
        <authorList>
            <person name="Gillespie S.H."/>
            <person name="Ling C.L."/>
            <person name="Oravcova K."/>
            <person name="Pinheiro M."/>
            <person name="Wells L."/>
            <person name="Bryant J.M."/>
            <person name="McHugh T.D."/>
            <person name="Bebear C."/>
            <person name="Webster D."/>
            <person name="Harris S.R."/>
            <person name="Seth-Smith H.M."/>
            <person name="Thomson N.R."/>
        </authorList>
    </citation>
    <scope>NUCLEOTIDE SEQUENCE [LARGE SCALE GENOMIC DNA]</scope>
    <source>
        <strain evidence="11 12">A39</strain>
    </source>
</reference>
<dbReference type="InterPro" id="IPR004821">
    <property type="entry name" value="Cyt_trans-like"/>
</dbReference>
<dbReference type="GO" id="GO:0005737">
    <property type="term" value="C:cytoplasm"/>
    <property type="evidence" value="ECO:0007669"/>
    <property type="project" value="UniProtKB-SubCell"/>
</dbReference>
<keyword evidence="1 9" id="KW-0963">Cytoplasm</keyword>
<evidence type="ECO:0000256" key="1">
    <source>
        <dbReference type="ARBA" id="ARBA00022490"/>
    </source>
</evidence>
<evidence type="ECO:0000256" key="7">
    <source>
        <dbReference type="ARBA" id="ARBA00022993"/>
    </source>
</evidence>
<evidence type="ECO:0000256" key="6">
    <source>
        <dbReference type="ARBA" id="ARBA00022842"/>
    </source>
</evidence>
<keyword evidence="5 9" id="KW-0067">ATP-binding</keyword>
<feature type="binding site" evidence="9">
    <location>
        <position position="100"/>
    </location>
    <ligand>
        <name>ATP</name>
        <dbReference type="ChEBI" id="CHEBI:30616"/>
    </ligand>
</feature>
<keyword evidence="2 9" id="KW-0808">Transferase</keyword>
<dbReference type="GO" id="GO:0015937">
    <property type="term" value="P:coenzyme A biosynthetic process"/>
    <property type="evidence" value="ECO:0007669"/>
    <property type="project" value="UniProtKB-UniRule"/>
</dbReference>
<feature type="binding site" evidence="9">
    <location>
        <position position="75"/>
    </location>
    <ligand>
        <name>substrate</name>
    </ligand>
</feature>
<dbReference type="InterPro" id="IPR014729">
    <property type="entry name" value="Rossmann-like_a/b/a_fold"/>
</dbReference>
<dbReference type="HAMAP" id="MF_00151">
    <property type="entry name" value="PPAT_bact"/>
    <property type="match status" value="1"/>
</dbReference>
<feature type="binding site" evidence="9">
    <location>
        <position position="41"/>
    </location>
    <ligand>
        <name>substrate</name>
    </ligand>
</feature>
<feature type="binding site" evidence="9">
    <location>
        <position position="89"/>
    </location>
    <ligand>
        <name>substrate</name>
    </ligand>
</feature>
<comment type="similarity">
    <text evidence="9">Belongs to the bacterial CoaD family.</text>
</comment>
<gene>
    <name evidence="9" type="primary">coaD</name>
    <name evidence="11" type="ORF">MAMA39_04600</name>
</gene>
<comment type="subcellular location">
    <subcellularLocation>
        <location evidence="9">Cytoplasm</location>
    </subcellularLocation>
</comment>
<dbReference type="KEGG" id="mamp:MAMA39_04600"/>
<feature type="binding site" evidence="9">
    <location>
        <position position="9"/>
    </location>
    <ligand>
        <name>substrate</name>
    </ligand>
</feature>
<keyword evidence="3 9" id="KW-0548">Nucleotidyltransferase</keyword>
<dbReference type="PANTHER" id="PTHR21342">
    <property type="entry name" value="PHOSPHOPANTETHEINE ADENYLYLTRANSFERASE"/>
    <property type="match status" value="1"/>
</dbReference>
<evidence type="ECO:0000256" key="3">
    <source>
        <dbReference type="ARBA" id="ARBA00022695"/>
    </source>
</evidence>
<dbReference type="PANTHER" id="PTHR21342:SF1">
    <property type="entry name" value="PHOSPHOPANTETHEINE ADENYLYLTRANSFERASE"/>
    <property type="match status" value="1"/>
</dbReference>
<dbReference type="EMBL" id="HG937516">
    <property type="protein sequence ID" value="CDN40579.1"/>
    <property type="molecule type" value="Genomic_DNA"/>
</dbReference>
<feature type="site" description="Transition state stabilizer" evidence="9">
    <location>
        <position position="17"/>
    </location>
</feature>
<comment type="subunit">
    <text evidence="9">Homohexamer.</text>
</comment>
<dbReference type="UniPathway" id="UPA00241">
    <property type="reaction ID" value="UER00355"/>
</dbReference>
<feature type="binding site" evidence="9">
    <location>
        <position position="17"/>
    </location>
    <ligand>
        <name>ATP</name>
        <dbReference type="ChEBI" id="CHEBI:30616"/>
    </ligand>
</feature>
<protein>
    <recommendedName>
        <fullName evidence="9">Phosphopantetheine adenylyltransferase</fullName>
        <ecNumber evidence="9">2.7.7.3</ecNumber>
    </recommendedName>
    <alternativeName>
        <fullName evidence="9">Dephospho-CoA pyrophosphorylase</fullName>
    </alternativeName>
    <alternativeName>
        <fullName evidence="9">Pantetheine-phosphate adenylyltransferase</fullName>
        <shortName evidence="9">PPAT</shortName>
    </alternativeName>
</protein>
<comment type="function">
    <text evidence="9">Reversibly transfers an adenylyl group from ATP to 4'-phosphopantetheine, yielding dephospho-CoA (dPCoA) and pyrophosphate.</text>
</comment>
<dbReference type="SUPFAM" id="SSF52374">
    <property type="entry name" value="Nucleotidylyl transferase"/>
    <property type="match status" value="1"/>
</dbReference>
<keyword evidence="7 9" id="KW-0173">Coenzyme A biosynthesis</keyword>
<evidence type="ECO:0000313" key="12">
    <source>
        <dbReference type="Proteomes" id="UP000261764"/>
    </source>
</evidence>
<dbReference type="EC" id="2.7.7.3" evidence="9"/>
<dbReference type="GO" id="GO:0005524">
    <property type="term" value="F:ATP binding"/>
    <property type="evidence" value="ECO:0007669"/>
    <property type="project" value="UniProtKB-KW"/>
</dbReference>
<comment type="catalytic activity">
    <reaction evidence="8 9">
        <text>(R)-4'-phosphopantetheine + ATP + H(+) = 3'-dephospho-CoA + diphosphate</text>
        <dbReference type="Rhea" id="RHEA:19801"/>
        <dbReference type="ChEBI" id="CHEBI:15378"/>
        <dbReference type="ChEBI" id="CHEBI:30616"/>
        <dbReference type="ChEBI" id="CHEBI:33019"/>
        <dbReference type="ChEBI" id="CHEBI:57328"/>
        <dbReference type="ChEBI" id="CHEBI:61723"/>
        <dbReference type="EC" id="2.7.7.3"/>
    </reaction>
</comment>
<dbReference type="NCBIfam" id="TIGR01510">
    <property type="entry name" value="coaD_prev_kdtB"/>
    <property type="match status" value="1"/>
</dbReference>
<dbReference type="Proteomes" id="UP000261764">
    <property type="component" value="Chromosome I"/>
</dbReference>
<evidence type="ECO:0000256" key="4">
    <source>
        <dbReference type="ARBA" id="ARBA00022741"/>
    </source>
</evidence>
<evidence type="ECO:0000256" key="8">
    <source>
        <dbReference type="ARBA" id="ARBA00029346"/>
    </source>
</evidence>
<dbReference type="GO" id="GO:0004595">
    <property type="term" value="F:pantetheine-phosphate adenylyltransferase activity"/>
    <property type="evidence" value="ECO:0007669"/>
    <property type="project" value="UniProtKB-UniRule"/>
</dbReference>
<evidence type="ECO:0000256" key="2">
    <source>
        <dbReference type="ARBA" id="ARBA00022679"/>
    </source>
</evidence>
<keyword evidence="6 9" id="KW-0460">Magnesium</keyword>
<comment type="cofactor">
    <cofactor evidence="9">
        <name>Mg(2+)</name>
        <dbReference type="ChEBI" id="CHEBI:18420"/>
    </cofactor>
</comment>
<feature type="binding site" evidence="9">
    <location>
        <begin position="90"/>
        <end position="92"/>
    </location>
    <ligand>
        <name>ATP</name>
        <dbReference type="ChEBI" id="CHEBI:30616"/>
    </ligand>
</feature>
<evidence type="ECO:0000313" key="11">
    <source>
        <dbReference type="EMBL" id="CDN40579.1"/>
    </source>
</evidence>
<evidence type="ECO:0000259" key="10">
    <source>
        <dbReference type="Pfam" id="PF01467"/>
    </source>
</evidence>
<feature type="binding site" evidence="9">
    <location>
        <begin position="125"/>
        <end position="131"/>
    </location>
    <ligand>
        <name>ATP</name>
        <dbReference type="ChEBI" id="CHEBI:30616"/>
    </ligand>
</feature>
<feature type="domain" description="Cytidyltransferase-like" evidence="10">
    <location>
        <begin position="5"/>
        <end position="135"/>
    </location>
</feature>
<dbReference type="InterPro" id="IPR001980">
    <property type="entry name" value="PPAT"/>
</dbReference>
<sequence length="147" mass="16640">MKKAIYPGSFDPFHLGHLNIIKKAANLFDELIVAVGINISKQPSSNLNMRVANIEKAIKNAALTNVTVISWSGYMVDLAKKMRIHYLVRGIRNHDDLTDEILTAAVNKNLYHQIETVFFLSDVAYQSVSSSRIKKILADHDHFFDKK</sequence>
<accession>A0A292II07</accession>
<dbReference type="PRINTS" id="PR01020">
    <property type="entry name" value="LPSBIOSNTHSS"/>
</dbReference>
<feature type="binding site" evidence="9">
    <location>
        <begin position="9"/>
        <end position="10"/>
    </location>
    <ligand>
        <name>ATP</name>
        <dbReference type="ChEBI" id="CHEBI:30616"/>
    </ligand>
</feature>
<comment type="pathway">
    <text evidence="9">Cofactor biosynthesis; coenzyme A biosynthesis; CoA from (R)-pantothenate: step 4/5.</text>
</comment>
<evidence type="ECO:0000256" key="5">
    <source>
        <dbReference type="ARBA" id="ARBA00022840"/>
    </source>
</evidence>
<dbReference type="Gene3D" id="3.40.50.620">
    <property type="entry name" value="HUPs"/>
    <property type="match status" value="1"/>
</dbReference>
<organism evidence="11 12">
    <name type="scientific">Mycoplasma amphoriforme A39</name>
    <dbReference type="NCBI Taxonomy" id="572419"/>
    <lineage>
        <taxon>Bacteria</taxon>
        <taxon>Bacillati</taxon>
        <taxon>Mycoplasmatota</taxon>
        <taxon>Mollicutes</taxon>
        <taxon>Mycoplasmataceae</taxon>
        <taxon>Mycoplasma</taxon>
    </lineage>
</organism>
<name>A0A292II07_9MOLU</name>
<dbReference type="NCBIfam" id="TIGR00125">
    <property type="entry name" value="cyt_tran_rel"/>
    <property type="match status" value="1"/>
</dbReference>
<keyword evidence="4 9" id="KW-0547">Nucleotide-binding</keyword>
<evidence type="ECO:0000256" key="9">
    <source>
        <dbReference type="HAMAP-Rule" id="MF_00151"/>
    </source>
</evidence>
<dbReference type="Pfam" id="PF01467">
    <property type="entry name" value="CTP_transf_like"/>
    <property type="match status" value="1"/>
</dbReference>
<dbReference type="RefSeq" id="WP_343251202.1">
    <property type="nucleotide sequence ID" value="NZ_HG937516.1"/>
</dbReference>